<keyword evidence="3" id="KW-1185">Reference proteome</keyword>
<dbReference type="EMBL" id="CP116810">
    <property type="protein sequence ID" value="WCL92046.1"/>
    <property type="molecule type" value="Genomic_DNA"/>
</dbReference>
<dbReference type="Gene3D" id="1.10.3230.30">
    <property type="entry name" value="Phage gp6-like head-tail connector protein"/>
    <property type="match status" value="1"/>
</dbReference>
<dbReference type="HOGENOM" id="CLU_085951_0_2_5"/>
<dbReference type="KEGG" id="rpa:TX73_009770"/>
<dbReference type="Proteomes" id="UP000001426">
    <property type="component" value="Chromosome"/>
</dbReference>
<name>Q6N8K7_RHOPA</name>
<accession>Q6N8K7</accession>
<dbReference type="NCBIfam" id="TIGR02215">
    <property type="entry name" value="phage_chp_gp8"/>
    <property type="match status" value="1"/>
</dbReference>
<reference evidence="2" key="1">
    <citation type="submission" date="2003-07" db="EMBL/GenBank/DDBJ databases">
        <authorList>
            <consortium name="Rhodopseudomonas genome consortium"/>
            <person name="Larimer F."/>
            <person name="Harwood C."/>
        </authorList>
    </citation>
    <scope>NUCLEOTIDE SEQUENCE</scope>
    <source>
        <strain evidence="2">CGA009</strain>
    </source>
</reference>
<evidence type="ECO:0000313" key="2">
    <source>
        <dbReference type="EMBL" id="WCL92046.1"/>
    </source>
</evidence>
<evidence type="ECO:0000313" key="3">
    <source>
        <dbReference type="Proteomes" id="UP000001426"/>
    </source>
</evidence>
<dbReference type="Pfam" id="PF05135">
    <property type="entry name" value="Phage_connect_1"/>
    <property type="match status" value="1"/>
</dbReference>
<dbReference type="GeneID" id="66892938"/>
<dbReference type="InterPro" id="IPR011738">
    <property type="entry name" value="Phage_CHP"/>
</dbReference>
<sequence>MPMLLLAGPAAEPWTVTDLKSFLRVEHEADDAVIASLLTAARAQIEASTCKMLLAQRWRLVLDAWPRDGRLVLRSGPLRSLIAVRTYDERGYTHGLDLDSFVLDLAGGVIASPPWALPEPGRAVAGIELDLELGYGTAPEDVPPPLRHAVRTLAAQWYDNRGSGAGAALLPGGVAAMIAGYRAVAL</sequence>
<dbReference type="RefSeq" id="WP_011157402.1">
    <property type="nucleotide sequence ID" value="NZ_CP116810.1"/>
</dbReference>
<organism evidence="1">
    <name type="scientific">Rhodopseudomonas palustris (strain ATCC BAA-98 / CGA009)</name>
    <dbReference type="NCBI Taxonomy" id="258594"/>
    <lineage>
        <taxon>Bacteria</taxon>
        <taxon>Pseudomonadati</taxon>
        <taxon>Pseudomonadota</taxon>
        <taxon>Alphaproteobacteria</taxon>
        <taxon>Hyphomicrobiales</taxon>
        <taxon>Nitrobacteraceae</taxon>
        <taxon>Rhodopseudomonas</taxon>
    </lineage>
</organism>
<proteinExistence type="predicted"/>
<dbReference type="EMBL" id="BX572599">
    <property type="protein sequence ID" value="CAE27337.1"/>
    <property type="molecule type" value="Genomic_DNA"/>
</dbReference>
<protein>
    <submittedName>
        <fullName evidence="1">Homologue of Rhodobacter capsulatus gene transfer agent (GTA) orfg6 (21% idenity)</fullName>
    </submittedName>
    <submittedName>
        <fullName evidence="2">Phage head-tail connector protein</fullName>
    </submittedName>
</protein>
<dbReference type="CDD" id="cd08054">
    <property type="entry name" value="gp6"/>
    <property type="match status" value="1"/>
</dbReference>
<evidence type="ECO:0000313" key="1">
    <source>
        <dbReference type="EMBL" id="CAE27337.1"/>
    </source>
</evidence>
<dbReference type="AlphaFoldDB" id="Q6N8K7"/>
<dbReference type="eggNOG" id="ENOG5032SBG">
    <property type="taxonomic scope" value="Bacteria"/>
</dbReference>
<gene>
    <name evidence="1" type="primary">GTA orfg6</name>
    <name evidence="1" type="ordered locus">RPA1896</name>
    <name evidence="2" type="ORF">TX73_009770</name>
</gene>
<dbReference type="PhylomeDB" id="Q6N8K7"/>
<reference evidence="1 3" key="2">
    <citation type="journal article" date="2004" name="Nat. Biotechnol.">
        <title>Complete genome sequence of the metabolically versatile photosynthetic bacterium Rhodopseudomonas palustris.</title>
        <authorList>
            <person name="Larimer F.W."/>
            <person name="Chain P."/>
            <person name="Hauser L."/>
            <person name="Lamerdin J."/>
            <person name="Malfatti S."/>
            <person name="Do L."/>
            <person name="Land M.L."/>
            <person name="Pelletier D.A."/>
            <person name="Beatty J.T."/>
            <person name="Lang A.S."/>
            <person name="Tabita F.R."/>
            <person name="Gibson J.L."/>
            <person name="Hanson T.E."/>
            <person name="Bobst C."/>
            <person name="Torres J.L."/>
            <person name="Peres C."/>
            <person name="Harrison F.H."/>
            <person name="Gibson J."/>
            <person name="Harwood C.S."/>
        </authorList>
    </citation>
    <scope>NUCLEOTIDE SEQUENCE [LARGE SCALE GENOMIC DNA]</scope>
    <source>
        <strain evidence="3">ATCC BAA-98 / CGA009</strain>
        <strain evidence="1">CGA009</strain>
    </source>
</reference>
<dbReference type="STRING" id="258594.RPA1896"/>
<reference evidence="2" key="3">
    <citation type="submission" date="2022-12" db="EMBL/GenBank/DDBJ databases">
        <title>Complete genome sequence of Rhodopseudomonas palustris CGA0092 and corrections to the R. palustris CGA009 genome sequence.</title>
        <authorList>
            <person name="Mazny B.R."/>
            <person name="Sheff O.F."/>
            <person name="LaSarre B."/>
            <person name="McKinlay A."/>
            <person name="McKinlay J.B."/>
        </authorList>
    </citation>
    <scope>NUCLEOTIDE SEQUENCE</scope>
    <source>
        <strain evidence="2">CGA009</strain>
    </source>
</reference>
<dbReference type="InterPro" id="IPR021146">
    <property type="entry name" value="Phage_gp6-like_head-tail"/>
</dbReference>